<gene>
    <name evidence="1" type="ORF">GT747_03620</name>
    <name evidence="2" type="ORF">SAMN05444424_1410</name>
</gene>
<reference evidence="2" key="1">
    <citation type="submission" date="2016-11" db="EMBL/GenBank/DDBJ databases">
        <authorList>
            <person name="Varghese N."/>
            <person name="Submissions S."/>
        </authorList>
    </citation>
    <scope>NUCLEOTIDE SEQUENCE</scope>
    <source>
        <strain evidence="2">DSM 4029</strain>
    </source>
</reference>
<dbReference type="Proteomes" id="UP000184089">
    <property type="component" value="Unassembled WGS sequence"/>
</dbReference>
<accession>A0AAQ1MD52</accession>
<proteinExistence type="predicted"/>
<evidence type="ECO:0008006" key="5">
    <source>
        <dbReference type="Google" id="ProtNLM"/>
    </source>
</evidence>
<reference evidence="3" key="2">
    <citation type="submission" date="2016-11" db="EMBL/GenBank/DDBJ databases">
        <authorList>
            <person name="Jaros S."/>
            <person name="Januszkiewicz K."/>
            <person name="Wedrychowicz H."/>
        </authorList>
    </citation>
    <scope>NUCLEOTIDE SEQUENCE [LARGE SCALE GENOMIC DNA]</scope>
    <source>
        <strain evidence="3">DSM 4029</strain>
    </source>
</reference>
<dbReference type="EMBL" id="WWVX01000002">
    <property type="protein sequence ID" value="MZL68864.1"/>
    <property type="molecule type" value="Genomic_DNA"/>
</dbReference>
<sequence length="510" mass="54025">MAEQYGYFNGLAYDEDFPAQRIAALVPNGVYQNGSQVLADGSMKLQVTPGRAWINGYFYRSDEAVEVTVPTAHPSLPRKDAVVLRWDLPEKVMGVCVVEGTPANNPQPPALRRDSQVYDLQLALVKVETGAIALTQSAVQDTRTDKAVCGYTQGFDQMDFSQLMAQLDAWAEEYRTGKNEEFQGWFDTIKDQLTDNVAGSLQAQINQITESKGQPGGIAEQDALQALADSRGQADGIATLDGAGKLVQMPTAGDVGADATGSAAAVQAALGSHTGNKQNPHGVTAAQVGAALAGHTHTAAQVGAVPLSGGNASISGGLTAGGTVRANYFCASANQGLRYQKDAATQTEIIFGNGGNTYLPNQNVYATYQMFQNNGKPVGDYEVGSWTPNCAQLNIGSKSGRYVRIGKLVYAQFEIHISSTKTNGGEMEFSGLPYTSDSFGVGNLFYTNVCFYINASSNNPAPSVFPGCYAGSNWFRLMGFSGGRPWTLSGREVSGSGDDVITGGIVYRIA</sequence>
<dbReference type="Proteomes" id="UP000474718">
    <property type="component" value="Unassembled WGS sequence"/>
</dbReference>
<organism evidence="2 3">
    <name type="scientific">Bittarella massiliensis</name>
    <name type="common">ex Durand et al. 2017</name>
    <dbReference type="NCBI Taxonomy" id="1720313"/>
    <lineage>
        <taxon>Bacteria</taxon>
        <taxon>Bacillati</taxon>
        <taxon>Bacillota</taxon>
        <taxon>Clostridia</taxon>
        <taxon>Eubacteriales</taxon>
        <taxon>Oscillospiraceae</taxon>
        <taxon>Bittarella (ex Durand et al. 2017)</taxon>
    </lineage>
</organism>
<dbReference type="RefSeq" id="WP_021660958.1">
    <property type="nucleotide sequence ID" value="NZ_FQVY01000002.1"/>
</dbReference>
<evidence type="ECO:0000313" key="2">
    <source>
        <dbReference type="EMBL" id="SHG08511.1"/>
    </source>
</evidence>
<name>A0AAQ1MD52_9FIRM</name>
<evidence type="ECO:0000313" key="4">
    <source>
        <dbReference type="Proteomes" id="UP000474718"/>
    </source>
</evidence>
<keyword evidence="4" id="KW-1185">Reference proteome</keyword>
<dbReference type="EMBL" id="FQVY01000002">
    <property type="protein sequence ID" value="SHG08511.1"/>
    <property type="molecule type" value="Genomic_DNA"/>
</dbReference>
<protein>
    <recommendedName>
        <fullName evidence="5">DUF2479 domain-containing protein</fullName>
    </recommendedName>
</protein>
<evidence type="ECO:0000313" key="1">
    <source>
        <dbReference type="EMBL" id="MZL68864.1"/>
    </source>
</evidence>
<comment type="caution">
    <text evidence="2">The sequence shown here is derived from an EMBL/GenBank/DDBJ whole genome shotgun (WGS) entry which is preliminary data.</text>
</comment>
<dbReference type="AlphaFoldDB" id="A0AAQ1MD52"/>
<evidence type="ECO:0000313" key="3">
    <source>
        <dbReference type="Proteomes" id="UP000184089"/>
    </source>
</evidence>
<reference evidence="1 4" key="3">
    <citation type="journal article" date="2019" name="Nat. Med.">
        <title>A library of human gut bacterial isolates paired with longitudinal multiomics data enables mechanistic microbiome research.</title>
        <authorList>
            <person name="Poyet M."/>
            <person name="Groussin M."/>
            <person name="Gibbons S.M."/>
            <person name="Avila-Pacheco J."/>
            <person name="Jiang X."/>
            <person name="Kearney S.M."/>
            <person name="Perrotta A.R."/>
            <person name="Berdy B."/>
            <person name="Zhao S."/>
            <person name="Lieberman T.D."/>
            <person name="Swanson P.K."/>
            <person name="Smith M."/>
            <person name="Roesemann S."/>
            <person name="Alexander J.E."/>
            <person name="Rich S.A."/>
            <person name="Livny J."/>
            <person name="Vlamakis H."/>
            <person name="Clish C."/>
            <person name="Bullock K."/>
            <person name="Deik A."/>
            <person name="Scott J."/>
            <person name="Pierce K.A."/>
            <person name="Xavier R.J."/>
            <person name="Alm E.J."/>
        </authorList>
    </citation>
    <scope>NUCLEOTIDE SEQUENCE [LARGE SCALE GENOMIC DNA]</scope>
    <source>
        <strain evidence="1 4">BIOML-A2</strain>
    </source>
</reference>